<name>A0A8B6ESW4_MYTGA</name>
<feature type="domain" description="B box-type" evidence="3">
    <location>
        <begin position="64"/>
        <end position="106"/>
    </location>
</feature>
<dbReference type="EMBL" id="UYJE01005686">
    <property type="protein sequence ID" value="VDI39368.1"/>
    <property type="molecule type" value="Genomic_DNA"/>
</dbReference>
<dbReference type="PANTHER" id="PTHR25462:SF296">
    <property type="entry name" value="MEIOTIC P26, ISOFORM F"/>
    <property type="match status" value="1"/>
</dbReference>
<protein>
    <recommendedName>
        <fullName evidence="3">B box-type domain-containing protein</fullName>
    </recommendedName>
</protein>
<evidence type="ECO:0000313" key="5">
    <source>
        <dbReference type="Proteomes" id="UP000596742"/>
    </source>
</evidence>
<dbReference type="Gene3D" id="3.30.160.60">
    <property type="entry name" value="Classic Zinc Finger"/>
    <property type="match status" value="1"/>
</dbReference>
<evidence type="ECO:0000313" key="4">
    <source>
        <dbReference type="EMBL" id="VDI39368.1"/>
    </source>
</evidence>
<comment type="caution">
    <text evidence="4">The sequence shown here is derived from an EMBL/GenBank/DDBJ whole genome shotgun (WGS) entry which is preliminary data.</text>
</comment>
<evidence type="ECO:0000256" key="2">
    <source>
        <dbReference type="SAM" id="Coils"/>
    </source>
</evidence>
<keyword evidence="5" id="KW-1185">Reference proteome</keyword>
<keyword evidence="1" id="KW-0479">Metal-binding</keyword>
<dbReference type="PROSITE" id="PS50119">
    <property type="entry name" value="ZF_BBOX"/>
    <property type="match status" value="2"/>
</dbReference>
<gene>
    <name evidence="4" type="ORF">MGAL_10B040509</name>
</gene>
<dbReference type="Gene3D" id="2.120.10.30">
    <property type="entry name" value="TolB, C-terminal domain"/>
    <property type="match status" value="1"/>
</dbReference>
<accession>A0A8B6ESW4</accession>
<dbReference type="InterPro" id="IPR047153">
    <property type="entry name" value="TRIM45/56/19-like"/>
</dbReference>
<feature type="domain" description="B box-type" evidence="3">
    <location>
        <begin position="7"/>
        <end position="52"/>
    </location>
</feature>
<dbReference type="OrthoDB" id="6051337at2759"/>
<dbReference type="InterPro" id="IPR000315">
    <property type="entry name" value="Znf_B-box"/>
</dbReference>
<dbReference type="PANTHER" id="PTHR25462">
    <property type="entry name" value="BONUS, ISOFORM C-RELATED"/>
    <property type="match status" value="1"/>
</dbReference>
<keyword evidence="1" id="KW-0863">Zinc-finger</keyword>
<evidence type="ECO:0000259" key="3">
    <source>
        <dbReference type="PROSITE" id="PS50119"/>
    </source>
</evidence>
<keyword evidence="2" id="KW-0175">Coiled coil</keyword>
<dbReference type="InterPro" id="IPR011042">
    <property type="entry name" value="6-blade_b-propeller_TolB-like"/>
</dbReference>
<keyword evidence="1" id="KW-0862">Zinc</keyword>
<reference evidence="4" key="1">
    <citation type="submission" date="2018-11" db="EMBL/GenBank/DDBJ databases">
        <authorList>
            <person name="Alioto T."/>
            <person name="Alioto T."/>
        </authorList>
    </citation>
    <scope>NUCLEOTIDE SEQUENCE</scope>
</reference>
<evidence type="ECO:0000256" key="1">
    <source>
        <dbReference type="PROSITE-ProRule" id="PRU00024"/>
    </source>
</evidence>
<dbReference type="Proteomes" id="UP000596742">
    <property type="component" value="Unassembled WGS sequence"/>
</dbReference>
<sequence>MATTFPCNNCAGQGKNKIAVGWCDKCMKFLCTPCKKRHQKLKFSSNHSFMPVEDYHIFSLRKERPIMFCRTHPSKVISMYCRFHNHTICDLCKKDITHFNCKTLDINSDGTGARNSFAINDLNQRLRESSLTFGKILKNRNRNLKALDRQKETIVNQVQSFRENMRKAIEILIKKLLEDVDIDMTDYKTRLQTQIDDLKEKRKAIASHLEMIEELQLVGSNAETVNFIQDCAHIQTRHERYLLSLPESVKDLKLDLSIKESFQKLLNAEKLGGIRLTETEVEIDVPKNTDRTQIPYSAHQLGFDPHLCSPVHVDMDILTVRENEYNNYKNRTLSPITPKQTVKNRQENTVSFERKALVPTFYLSSDFVVPTEEKNDVMITGVLILDDGNLLLADGKNKRLLNCTEEGSVLDVYPLKDEPFDFTLVDSNRVFVTLPFKKYFQVVYPKEKEKRKIVELTYGCFGITKMNKLLVVACKTEGLLVIDHRGQILNTIITPVSYRNYVHSAGNKIYFTNDDDSSFICFDSSGDIIYKFKYNGSIFKGITSLPEGKVLVINYGSSPHVLEISTDGSKFLIDEPAFECLSLPYAINYNKTLRKLIISSECGKRIFVYRQ</sequence>
<feature type="coiled-coil region" evidence="2">
    <location>
        <begin position="137"/>
        <end position="164"/>
    </location>
</feature>
<dbReference type="SUPFAM" id="SSF63829">
    <property type="entry name" value="Calcium-dependent phosphotriesterase"/>
    <property type="match status" value="1"/>
</dbReference>
<dbReference type="AlphaFoldDB" id="A0A8B6ESW4"/>
<proteinExistence type="predicted"/>
<organism evidence="4 5">
    <name type="scientific">Mytilus galloprovincialis</name>
    <name type="common">Mediterranean mussel</name>
    <dbReference type="NCBI Taxonomy" id="29158"/>
    <lineage>
        <taxon>Eukaryota</taxon>
        <taxon>Metazoa</taxon>
        <taxon>Spiralia</taxon>
        <taxon>Lophotrochozoa</taxon>
        <taxon>Mollusca</taxon>
        <taxon>Bivalvia</taxon>
        <taxon>Autobranchia</taxon>
        <taxon>Pteriomorphia</taxon>
        <taxon>Mytilida</taxon>
        <taxon>Mytiloidea</taxon>
        <taxon>Mytilidae</taxon>
        <taxon>Mytilinae</taxon>
        <taxon>Mytilus</taxon>
    </lineage>
</organism>
<dbReference type="SUPFAM" id="SSF57845">
    <property type="entry name" value="B-box zinc-binding domain"/>
    <property type="match status" value="1"/>
</dbReference>
<dbReference type="GO" id="GO:0008270">
    <property type="term" value="F:zinc ion binding"/>
    <property type="evidence" value="ECO:0007669"/>
    <property type="project" value="UniProtKB-KW"/>
</dbReference>